<evidence type="ECO:0000313" key="2">
    <source>
        <dbReference type="EMBL" id="KAF2827768.1"/>
    </source>
</evidence>
<reference evidence="2" key="1">
    <citation type="journal article" date="2020" name="Stud. Mycol.">
        <title>101 Dothideomycetes genomes: a test case for predicting lifestyles and emergence of pathogens.</title>
        <authorList>
            <person name="Haridas S."/>
            <person name="Albert R."/>
            <person name="Binder M."/>
            <person name="Bloem J."/>
            <person name="Labutti K."/>
            <person name="Salamov A."/>
            <person name="Andreopoulos B."/>
            <person name="Baker S."/>
            <person name="Barry K."/>
            <person name="Bills G."/>
            <person name="Bluhm B."/>
            <person name="Cannon C."/>
            <person name="Castanera R."/>
            <person name="Culley D."/>
            <person name="Daum C."/>
            <person name="Ezra D."/>
            <person name="Gonzalez J."/>
            <person name="Henrissat B."/>
            <person name="Kuo A."/>
            <person name="Liang C."/>
            <person name="Lipzen A."/>
            <person name="Lutzoni F."/>
            <person name="Magnuson J."/>
            <person name="Mondo S."/>
            <person name="Nolan M."/>
            <person name="Ohm R."/>
            <person name="Pangilinan J."/>
            <person name="Park H.-J."/>
            <person name="Ramirez L."/>
            <person name="Alfaro M."/>
            <person name="Sun H."/>
            <person name="Tritt A."/>
            <person name="Yoshinaga Y."/>
            <person name="Zwiers L.-H."/>
            <person name="Turgeon B."/>
            <person name="Goodwin S."/>
            <person name="Spatafora J."/>
            <person name="Crous P."/>
            <person name="Grigoriev I."/>
        </authorList>
    </citation>
    <scope>NUCLEOTIDE SEQUENCE</scope>
    <source>
        <strain evidence="2">CBS 113818</strain>
    </source>
</reference>
<dbReference type="AlphaFoldDB" id="A0A6A7A4R1"/>
<protein>
    <submittedName>
        <fullName evidence="2">Uncharacterized protein</fullName>
    </submittedName>
</protein>
<feature type="region of interest" description="Disordered" evidence="1">
    <location>
        <begin position="228"/>
        <end position="305"/>
    </location>
</feature>
<feature type="region of interest" description="Disordered" evidence="1">
    <location>
        <begin position="354"/>
        <end position="463"/>
    </location>
</feature>
<evidence type="ECO:0000256" key="1">
    <source>
        <dbReference type="SAM" id="MobiDB-lite"/>
    </source>
</evidence>
<feature type="compositionally biased region" description="Polar residues" evidence="1">
    <location>
        <begin position="383"/>
        <end position="393"/>
    </location>
</feature>
<feature type="compositionally biased region" description="Basic and acidic residues" evidence="1">
    <location>
        <begin position="395"/>
        <end position="407"/>
    </location>
</feature>
<evidence type="ECO:0000313" key="3">
    <source>
        <dbReference type="Proteomes" id="UP000799424"/>
    </source>
</evidence>
<feature type="compositionally biased region" description="Basic and acidic residues" evidence="1">
    <location>
        <begin position="178"/>
        <end position="190"/>
    </location>
</feature>
<sequence length="611" mass="67223">MGLIVQLRYFCRAALRLFDCVKGFRLVKIECLRISSQTVELHVIFTSGRDTTKNKFRVAVVQVTSPLALAKPMKKSTIARCTMANELLRRRDQPGRDSTLRSRRSLQHRADHLHVSFQENAGAVIGPEQGRTRDGTDATPSTGISIRNGNGGEPTNRTGNAPPHYPPPCTAANSARAAHHDSAHTKHTDTDCDDTGISRGRTSHQRRPSMWRMGLLYLDRGDSGILAALKNAGGHDNNNRPPPGSPQAHFSPTSEAEQRVLDGRTRRRSLSQSSVQWVSPPDGSSVKFGLPRAKPDGDTFSPNSERTLFEEPEMLSLDRVQPTPGSPDYFSFDNVSGDQTSGTEVMPAPIQRRVRHSRAPSTEPNFRNPKRASLPLRARTKTNEGLLQLQANPSKAERPTSQHERRISLGIPLKPAITQTEGLQRSKFGSLIDTPPQTPRTPRTPRSRAPEKSGPAATLRQKERDLEYKHRHTFIGTASLDDFLEVLDVSSEEHTTTKAAVGKAFLILASSERLLARQASSTSAGWDLVSRTIPDVVNTDYVVQAHVKLGSITLWQFLDLIPFNDEEEAGAMSVVEAYSAASHMDSKAGNGATSKAKAFRSWMVNHGEKES</sequence>
<organism evidence="2 3">
    <name type="scientific">Ophiobolus disseminans</name>
    <dbReference type="NCBI Taxonomy" id="1469910"/>
    <lineage>
        <taxon>Eukaryota</taxon>
        <taxon>Fungi</taxon>
        <taxon>Dikarya</taxon>
        <taxon>Ascomycota</taxon>
        <taxon>Pezizomycotina</taxon>
        <taxon>Dothideomycetes</taxon>
        <taxon>Pleosporomycetidae</taxon>
        <taxon>Pleosporales</taxon>
        <taxon>Pleosporineae</taxon>
        <taxon>Phaeosphaeriaceae</taxon>
        <taxon>Ophiobolus</taxon>
    </lineage>
</organism>
<feature type="compositionally biased region" description="Polar residues" evidence="1">
    <location>
        <begin position="138"/>
        <end position="159"/>
    </location>
</feature>
<accession>A0A6A7A4R1</accession>
<proteinExistence type="predicted"/>
<keyword evidence="3" id="KW-1185">Reference proteome</keyword>
<feature type="region of interest" description="Disordered" evidence="1">
    <location>
        <begin position="110"/>
        <end position="206"/>
    </location>
</feature>
<gene>
    <name evidence="2" type="ORF">CC86DRAFT_369026</name>
</gene>
<name>A0A6A7A4R1_9PLEO</name>
<dbReference type="OrthoDB" id="3786670at2759"/>
<dbReference type="Proteomes" id="UP000799424">
    <property type="component" value="Unassembled WGS sequence"/>
</dbReference>
<dbReference type="EMBL" id="MU006223">
    <property type="protein sequence ID" value="KAF2827768.1"/>
    <property type="molecule type" value="Genomic_DNA"/>
</dbReference>